<keyword evidence="3" id="KW-1185">Reference proteome</keyword>
<accession>A0AA97FHV4</accession>
<dbReference type="AlphaFoldDB" id="A0AA97FHV4"/>
<proteinExistence type="predicted"/>
<dbReference type="RefSeq" id="WP_317138831.1">
    <property type="nucleotide sequence ID" value="NZ_CP118157.1"/>
</dbReference>
<evidence type="ECO:0000313" key="2">
    <source>
        <dbReference type="EMBL" id="WOF22359.1"/>
    </source>
</evidence>
<sequence length="353" mass="39946">MLNQQDSDHLAKLRTETKNTLRETIGDTRHVAIIDAPNQRNVGDSLIWEGELAYLTQLGYEISYVCDLNSYDPKDVRRRLPKGGTVLLHGGGNFGDLWPGHQALRERAVADLHDYRIVQLSQSVYFSDDERARAANRVLGAHPDFRVLLRDTLSLQRASRLLPDLNCTFCPDMALGYSPRLPDGVAREPREVLVIARADKESASGLRSIDSDWAAPYELHVTDWGLHASDPLGWKAARLVARFNHKIVAVRRRLHVPLPSLPQRLLQRVVLYINARNADSALRLYAQARAVVVDRLHAHVLSVLLGIPHVMLDNNYRKLGAVFDDYTGEFTTARYSLDLDDARRQTQEVLEQR</sequence>
<dbReference type="Proteomes" id="UP001305498">
    <property type="component" value="Chromosome"/>
</dbReference>
<dbReference type="InterPro" id="IPR007345">
    <property type="entry name" value="Polysacch_pyruvyl_Trfase"/>
</dbReference>
<organism evidence="2 3">
    <name type="scientific">Microbacterium betulae</name>
    <dbReference type="NCBI Taxonomy" id="2981139"/>
    <lineage>
        <taxon>Bacteria</taxon>
        <taxon>Bacillati</taxon>
        <taxon>Actinomycetota</taxon>
        <taxon>Actinomycetes</taxon>
        <taxon>Micrococcales</taxon>
        <taxon>Microbacteriaceae</taxon>
        <taxon>Microbacterium</taxon>
    </lineage>
</organism>
<dbReference type="EMBL" id="CP118157">
    <property type="protein sequence ID" value="WOF22359.1"/>
    <property type="molecule type" value="Genomic_DNA"/>
</dbReference>
<name>A0AA97FHV4_9MICO</name>
<protein>
    <submittedName>
        <fullName evidence="2">Polysaccharide pyruvyl transferase family protein</fullName>
    </submittedName>
</protein>
<dbReference type="Pfam" id="PF04230">
    <property type="entry name" value="PS_pyruv_trans"/>
    <property type="match status" value="1"/>
</dbReference>
<evidence type="ECO:0000259" key="1">
    <source>
        <dbReference type="Pfam" id="PF04230"/>
    </source>
</evidence>
<evidence type="ECO:0000313" key="3">
    <source>
        <dbReference type="Proteomes" id="UP001305498"/>
    </source>
</evidence>
<dbReference type="KEGG" id="mbet:N8K70_13320"/>
<gene>
    <name evidence="2" type="ORF">N8K70_13320</name>
</gene>
<reference evidence="2 3" key="1">
    <citation type="submission" date="2023-02" db="EMBL/GenBank/DDBJ databases">
        <title>Microbacterium betulae sp. nov., isolated from birch wood.</title>
        <authorList>
            <person name="Pasciak M."/>
            <person name="Pawlik K.J."/>
            <person name="Martynowski D."/>
            <person name="Laczmanski L."/>
            <person name="Ciekot J."/>
            <person name="Szponar B."/>
            <person name="Wojcik-Fatla A."/>
            <person name="Mackiewicz B."/>
            <person name="Farian E."/>
            <person name="Cholewa G."/>
            <person name="Cholewa A."/>
            <person name="Dutkiewicz J."/>
        </authorList>
    </citation>
    <scope>NUCLEOTIDE SEQUENCE [LARGE SCALE GENOMIC DNA]</scope>
    <source>
        <strain evidence="2 3">AB</strain>
    </source>
</reference>
<feature type="domain" description="Polysaccharide pyruvyl transferase" evidence="1">
    <location>
        <begin position="41"/>
        <end position="315"/>
    </location>
</feature>
<dbReference type="GO" id="GO:0016740">
    <property type="term" value="F:transferase activity"/>
    <property type="evidence" value="ECO:0007669"/>
    <property type="project" value="UniProtKB-KW"/>
</dbReference>
<keyword evidence="2" id="KW-0808">Transferase</keyword>